<dbReference type="RefSeq" id="WP_025060592.1">
    <property type="nucleotide sequence ID" value="NZ_JAMC01000006.1"/>
</dbReference>
<dbReference type="InterPro" id="IPR014043">
    <property type="entry name" value="Acyl_transferase_dom"/>
</dbReference>
<feature type="domain" description="Malonyl-CoA:ACP transacylase (MAT)" evidence="5">
    <location>
        <begin position="10"/>
        <end position="338"/>
    </location>
</feature>
<accession>A0A073IGF0</accession>
<evidence type="ECO:0000259" key="5">
    <source>
        <dbReference type="SMART" id="SM00827"/>
    </source>
</evidence>
<dbReference type="InterPro" id="IPR050858">
    <property type="entry name" value="Mal-CoA-ACP_Trans/PKS_FabD"/>
</dbReference>
<sequence length="344" mass="36679">MSVKPTAVLICPGRGTYNKGELGTLHQTHGNHPLIAQWDALRRDQGQASLSDLDGAERFSAAKHTTGDNASALIYACSFLDAEAARQSHDIRAVAGNSLGWYIALAAGGGTTALNGLTVVNTMGTLMHHHGQGGQVLYPFVDGNWQAIEGEEDRLNALVLQINAKADHTLAISIHLGGMLVVAGNEAGLVAFEKAVATDPDRKALRLPNHAAFHTSLMGDVAQMGRNALSDDLFQDPEIPLIDGRGAIWNPRSCDLTALRRYTLGHQITESYDFTASVQSAARNFAPERFVITGPGTTLGGAVAQALIAIKWQGIDSKEAFMARQATNPLIVSMGREDQRALVV</sequence>
<keyword evidence="3" id="KW-0012">Acyltransferase</keyword>
<dbReference type="Gene3D" id="3.40.366.10">
    <property type="entry name" value="Malonyl-Coenzyme A Acyl Carrier Protein, domain 2"/>
    <property type="match status" value="1"/>
</dbReference>
<keyword evidence="2" id="KW-0808">Transferase</keyword>
<proteinExistence type="predicted"/>
<organism evidence="6 7">
    <name type="scientific">Sulfitobacter donghicola DSW-25 = KCTC 12864 = JCM 14565</name>
    <dbReference type="NCBI Taxonomy" id="1300350"/>
    <lineage>
        <taxon>Bacteria</taxon>
        <taxon>Pseudomonadati</taxon>
        <taxon>Pseudomonadota</taxon>
        <taxon>Alphaproteobacteria</taxon>
        <taxon>Rhodobacterales</taxon>
        <taxon>Roseobacteraceae</taxon>
        <taxon>Sulfitobacter</taxon>
    </lineage>
</organism>
<dbReference type="EC" id="2.3.1.39" evidence="1"/>
<dbReference type="EMBL" id="JAMC01000006">
    <property type="protein sequence ID" value="KEJ88541.1"/>
    <property type="molecule type" value="Genomic_DNA"/>
</dbReference>
<gene>
    <name evidence="6" type="ORF">DSW25_15770</name>
</gene>
<reference evidence="6 7" key="1">
    <citation type="submission" date="2014-01" db="EMBL/GenBank/DDBJ databases">
        <title>Sulfitobacter donghicola JCM 14565 Genome Sequencing.</title>
        <authorList>
            <person name="Lai Q."/>
            <person name="Hong Z."/>
        </authorList>
    </citation>
    <scope>NUCLEOTIDE SEQUENCE [LARGE SCALE GENOMIC DNA]</scope>
    <source>
        <strain evidence="6 7">JCM 14565</strain>
    </source>
</reference>
<dbReference type="STRING" id="1300350.Z948_3322"/>
<dbReference type="PANTHER" id="PTHR42681:SF1">
    <property type="entry name" value="MALONYL-COA-ACYL CARRIER PROTEIN TRANSACYLASE, MITOCHONDRIAL"/>
    <property type="match status" value="1"/>
</dbReference>
<protein>
    <recommendedName>
        <fullName evidence="1">[acyl-carrier-protein] S-malonyltransferase</fullName>
        <ecNumber evidence="1">2.3.1.39</ecNumber>
    </recommendedName>
</protein>
<evidence type="ECO:0000256" key="4">
    <source>
        <dbReference type="ARBA" id="ARBA00048462"/>
    </source>
</evidence>
<comment type="catalytic activity">
    <reaction evidence="4">
        <text>holo-[ACP] + malonyl-CoA = malonyl-[ACP] + CoA</text>
        <dbReference type="Rhea" id="RHEA:41792"/>
        <dbReference type="Rhea" id="RHEA-COMP:9623"/>
        <dbReference type="Rhea" id="RHEA-COMP:9685"/>
        <dbReference type="ChEBI" id="CHEBI:57287"/>
        <dbReference type="ChEBI" id="CHEBI:57384"/>
        <dbReference type="ChEBI" id="CHEBI:64479"/>
        <dbReference type="ChEBI" id="CHEBI:78449"/>
        <dbReference type="EC" id="2.3.1.39"/>
    </reaction>
</comment>
<keyword evidence="7" id="KW-1185">Reference proteome</keyword>
<dbReference type="SMART" id="SM00827">
    <property type="entry name" value="PKS_AT"/>
    <property type="match status" value="1"/>
</dbReference>
<dbReference type="GO" id="GO:0004314">
    <property type="term" value="F:[acyl-carrier-protein] S-malonyltransferase activity"/>
    <property type="evidence" value="ECO:0007669"/>
    <property type="project" value="UniProtKB-EC"/>
</dbReference>
<dbReference type="OrthoDB" id="5756162at2"/>
<dbReference type="PANTHER" id="PTHR42681">
    <property type="entry name" value="MALONYL-COA-ACYL CARRIER PROTEIN TRANSACYLASE, MITOCHONDRIAL"/>
    <property type="match status" value="1"/>
</dbReference>
<evidence type="ECO:0000313" key="7">
    <source>
        <dbReference type="Proteomes" id="UP000027734"/>
    </source>
</evidence>
<dbReference type="Proteomes" id="UP000027734">
    <property type="component" value="Unassembled WGS sequence"/>
</dbReference>
<evidence type="ECO:0000256" key="1">
    <source>
        <dbReference type="ARBA" id="ARBA00013258"/>
    </source>
</evidence>
<evidence type="ECO:0000256" key="3">
    <source>
        <dbReference type="ARBA" id="ARBA00023315"/>
    </source>
</evidence>
<dbReference type="SUPFAM" id="SSF52151">
    <property type="entry name" value="FabD/lysophospholipase-like"/>
    <property type="match status" value="1"/>
</dbReference>
<dbReference type="eggNOG" id="COG0331">
    <property type="taxonomic scope" value="Bacteria"/>
</dbReference>
<dbReference type="InterPro" id="IPR016035">
    <property type="entry name" value="Acyl_Trfase/lysoPLipase"/>
</dbReference>
<evidence type="ECO:0000313" key="6">
    <source>
        <dbReference type="EMBL" id="KEJ88541.1"/>
    </source>
</evidence>
<dbReference type="Gene3D" id="3.30.70.250">
    <property type="entry name" value="Malonyl-CoA ACP transacylase, ACP-binding"/>
    <property type="match status" value="1"/>
</dbReference>
<comment type="caution">
    <text evidence="6">The sequence shown here is derived from an EMBL/GenBank/DDBJ whole genome shotgun (WGS) entry which is preliminary data.</text>
</comment>
<evidence type="ECO:0000256" key="2">
    <source>
        <dbReference type="ARBA" id="ARBA00022679"/>
    </source>
</evidence>
<dbReference type="AlphaFoldDB" id="A0A073IGF0"/>
<dbReference type="GO" id="GO:0006633">
    <property type="term" value="P:fatty acid biosynthetic process"/>
    <property type="evidence" value="ECO:0007669"/>
    <property type="project" value="TreeGrafter"/>
</dbReference>
<dbReference type="InterPro" id="IPR001227">
    <property type="entry name" value="Ac_transferase_dom_sf"/>
</dbReference>
<name>A0A073IGF0_9RHOB</name>